<evidence type="ECO:0000256" key="9">
    <source>
        <dbReference type="ARBA" id="ARBA00023159"/>
    </source>
</evidence>
<proteinExistence type="inferred from homology"/>
<feature type="domain" description="HTH dtxR-type" evidence="13">
    <location>
        <begin position="23"/>
        <end position="80"/>
    </location>
</feature>
<keyword evidence="7" id="KW-0805">Transcription regulation</keyword>
<keyword evidence="11" id="KW-0464">Manganese</keyword>
<dbReference type="InterPro" id="IPR001367">
    <property type="entry name" value="Fe_dep_repressor"/>
</dbReference>
<sequence>MPKINALPDGSSHQRQNLNHQAIEDYLKTIYMLVQDESPASTSRIAEARQVKPASASSMIKRLAGLNMVNYEKHYGVTLTSAGEKLALEVIRHHRLIELYLIEALGFSWDEVHEQADILEHVISEKLEERIAAALNYPEFDPHGDPIPAKDGSITHVQGELLSTMVADSSVWVRRIIDDANSELLRYLAEMGLMPGTAVKVVNVAPFDGPLTLLIEDETIVIGHKVATSILVELA</sequence>
<dbReference type="Pfam" id="PF01325">
    <property type="entry name" value="Fe_dep_repress"/>
    <property type="match status" value="1"/>
</dbReference>
<dbReference type="Gene3D" id="1.10.60.10">
    <property type="entry name" value="Iron dependent repressor, metal binding and dimerisation domain"/>
    <property type="match status" value="1"/>
</dbReference>
<evidence type="ECO:0000256" key="7">
    <source>
        <dbReference type="ARBA" id="ARBA00023015"/>
    </source>
</evidence>
<keyword evidence="6" id="KW-0408">Iron</keyword>
<dbReference type="SUPFAM" id="SSF46785">
    <property type="entry name" value="Winged helix' DNA-binding domain"/>
    <property type="match status" value="1"/>
</dbReference>
<dbReference type="GO" id="GO:0005737">
    <property type="term" value="C:cytoplasm"/>
    <property type="evidence" value="ECO:0007669"/>
    <property type="project" value="UniProtKB-SubCell"/>
</dbReference>
<dbReference type="FunFam" id="1.10.60.10:FF:000004">
    <property type="entry name" value="DtxR family transcriptional regulator"/>
    <property type="match status" value="1"/>
</dbReference>
<dbReference type="Pfam" id="PF04023">
    <property type="entry name" value="FeoA"/>
    <property type="match status" value="1"/>
</dbReference>
<dbReference type="GO" id="GO:0003700">
    <property type="term" value="F:DNA-binding transcription factor activity"/>
    <property type="evidence" value="ECO:0007669"/>
    <property type="project" value="InterPro"/>
</dbReference>
<dbReference type="InterPro" id="IPR036421">
    <property type="entry name" value="Fe_dep_repressor_sf"/>
</dbReference>
<evidence type="ECO:0000256" key="1">
    <source>
        <dbReference type="ARBA" id="ARBA00004496"/>
    </source>
</evidence>
<protein>
    <recommendedName>
        <fullName evidence="12">Manganese transport regulator</fullName>
    </recommendedName>
</protein>
<keyword evidence="9" id="KW-0010">Activator</keyword>
<dbReference type="InterPro" id="IPR038157">
    <property type="entry name" value="FeoA_core_dom"/>
</dbReference>
<dbReference type="PANTHER" id="PTHR33238">
    <property type="entry name" value="IRON (METAL) DEPENDENT REPRESSOR, DTXR FAMILY"/>
    <property type="match status" value="1"/>
</dbReference>
<comment type="subunit">
    <text evidence="3">Homodimer.</text>
</comment>
<evidence type="ECO:0000256" key="10">
    <source>
        <dbReference type="ARBA" id="ARBA00023163"/>
    </source>
</evidence>
<keyword evidence="4" id="KW-0963">Cytoplasm</keyword>
<dbReference type="InterPro" id="IPR007167">
    <property type="entry name" value="Fe-transptr_FeoA-like"/>
</dbReference>
<keyword evidence="10" id="KW-0804">Transcription</keyword>
<dbReference type="EMBL" id="UOEU01000991">
    <property type="protein sequence ID" value="VAW42964.1"/>
    <property type="molecule type" value="Genomic_DNA"/>
</dbReference>
<dbReference type="GO" id="GO:0046914">
    <property type="term" value="F:transition metal ion binding"/>
    <property type="evidence" value="ECO:0007669"/>
    <property type="project" value="InterPro"/>
</dbReference>
<dbReference type="GO" id="GO:0003677">
    <property type="term" value="F:DNA binding"/>
    <property type="evidence" value="ECO:0007669"/>
    <property type="project" value="UniProtKB-KW"/>
</dbReference>
<dbReference type="InterPro" id="IPR022687">
    <property type="entry name" value="HTH_DTXR"/>
</dbReference>
<keyword evidence="5" id="KW-0678">Repressor</keyword>
<evidence type="ECO:0000256" key="8">
    <source>
        <dbReference type="ARBA" id="ARBA00023125"/>
    </source>
</evidence>
<dbReference type="InterPro" id="IPR050536">
    <property type="entry name" value="DtxR_MntR_Metal-Reg"/>
</dbReference>
<dbReference type="SMART" id="SM00529">
    <property type="entry name" value="HTH_DTXR"/>
    <property type="match status" value="1"/>
</dbReference>
<evidence type="ECO:0000256" key="12">
    <source>
        <dbReference type="ARBA" id="ARBA00032593"/>
    </source>
</evidence>
<dbReference type="InterPro" id="IPR008988">
    <property type="entry name" value="Transcriptional_repressor_C"/>
</dbReference>
<dbReference type="PANTHER" id="PTHR33238:SF11">
    <property type="entry name" value="TRANSCRIPTIONAL REGULATOR MNTR"/>
    <property type="match status" value="1"/>
</dbReference>
<comment type="subcellular location">
    <subcellularLocation>
        <location evidence="1">Cytoplasm</location>
    </subcellularLocation>
</comment>
<dbReference type="SMART" id="SM00899">
    <property type="entry name" value="FeoA"/>
    <property type="match status" value="1"/>
</dbReference>
<dbReference type="InterPro" id="IPR022689">
    <property type="entry name" value="Iron_dep_repressor"/>
</dbReference>
<dbReference type="Gene3D" id="2.30.30.90">
    <property type="match status" value="1"/>
</dbReference>
<dbReference type="PROSITE" id="PS50944">
    <property type="entry name" value="HTH_DTXR"/>
    <property type="match status" value="1"/>
</dbReference>
<accession>A0A3B0WHE7</accession>
<dbReference type="GO" id="GO:0046983">
    <property type="term" value="F:protein dimerization activity"/>
    <property type="evidence" value="ECO:0007669"/>
    <property type="project" value="InterPro"/>
</dbReference>
<name>A0A3B0WHE7_9ZZZZ</name>
<evidence type="ECO:0000256" key="5">
    <source>
        <dbReference type="ARBA" id="ARBA00022491"/>
    </source>
</evidence>
<dbReference type="InterPro" id="IPR036388">
    <property type="entry name" value="WH-like_DNA-bd_sf"/>
</dbReference>
<organism evidence="14">
    <name type="scientific">hydrothermal vent metagenome</name>
    <dbReference type="NCBI Taxonomy" id="652676"/>
    <lineage>
        <taxon>unclassified sequences</taxon>
        <taxon>metagenomes</taxon>
        <taxon>ecological metagenomes</taxon>
    </lineage>
</organism>
<evidence type="ECO:0000256" key="11">
    <source>
        <dbReference type="ARBA" id="ARBA00023211"/>
    </source>
</evidence>
<dbReference type="Gene3D" id="1.10.10.10">
    <property type="entry name" value="Winged helix-like DNA-binding domain superfamily/Winged helix DNA-binding domain"/>
    <property type="match status" value="1"/>
</dbReference>
<evidence type="ECO:0000256" key="4">
    <source>
        <dbReference type="ARBA" id="ARBA00022490"/>
    </source>
</evidence>
<evidence type="ECO:0000256" key="6">
    <source>
        <dbReference type="ARBA" id="ARBA00023004"/>
    </source>
</evidence>
<evidence type="ECO:0000313" key="14">
    <source>
        <dbReference type="EMBL" id="VAW42964.1"/>
    </source>
</evidence>
<evidence type="ECO:0000259" key="13">
    <source>
        <dbReference type="PROSITE" id="PS50944"/>
    </source>
</evidence>
<dbReference type="SUPFAM" id="SSF50037">
    <property type="entry name" value="C-terminal domain of transcriptional repressors"/>
    <property type="match status" value="1"/>
</dbReference>
<dbReference type="InterPro" id="IPR036390">
    <property type="entry name" value="WH_DNA-bd_sf"/>
</dbReference>
<dbReference type="AlphaFoldDB" id="A0A3B0WHE7"/>
<dbReference type="SUPFAM" id="SSF47979">
    <property type="entry name" value="Iron-dependent repressor protein, dimerization domain"/>
    <property type="match status" value="1"/>
</dbReference>
<evidence type="ECO:0000256" key="2">
    <source>
        <dbReference type="ARBA" id="ARBA00007871"/>
    </source>
</evidence>
<reference evidence="14" key="1">
    <citation type="submission" date="2018-06" db="EMBL/GenBank/DDBJ databases">
        <authorList>
            <person name="Zhirakovskaya E."/>
        </authorList>
    </citation>
    <scope>NUCLEOTIDE SEQUENCE</scope>
</reference>
<comment type="similarity">
    <text evidence="2">Belongs to the DtxR/MntR family.</text>
</comment>
<evidence type="ECO:0000256" key="3">
    <source>
        <dbReference type="ARBA" id="ARBA00011738"/>
    </source>
</evidence>
<dbReference type="Pfam" id="PF02742">
    <property type="entry name" value="Fe_dep_repr_C"/>
    <property type="match status" value="1"/>
</dbReference>
<keyword evidence="8" id="KW-0238">DNA-binding</keyword>
<gene>
    <name evidence="14" type="ORF">MNBD_CHLOROFLEXI01-2557</name>
</gene>